<evidence type="ECO:0000313" key="4">
    <source>
        <dbReference type="EMBL" id="CAB4871671.1"/>
    </source>
</evidence>
<feature type="transmembrane region" description="Helical" evidence="1">
    <location>
        <begin position="82"/>
        <end position="100"/>
    </location>
</feature>
<accession>A0A6J7DM80</accession>
<dbReference type="AlphaFoldDB" id="A0A6J7DM80"/>
<feature type="transmembrane region" description="Helical" evidence="1">
    <location>
        <begin position="42"/>
        <end position="62"/>
    </location>
</feature>
<dbReference type="InterPro" id="IPR025328">
    <property type="entry name" value="DUF4234"/>
</dbReference>
<protein>
    <submittedName>
        <fullName evidence="4">Unannotated protein</fullName>
    </submittedName>
</protein>
<keyword evidence="1" id="KW-0472">Membrane</keyword>
<feature type="domain" description="DUF4234" evidence="2">
    <location>
        <begin position="7"/>
        <end position="107"/>
    </location>
</feature>
<dbReference type="Pfam" id="PF14018">
    <property type="entry name" value="DUF4234"/>
    <property type="match status" value="1"/>
</dbReference>
<proteinExistence type="predicted"/>
<gene>
    <name evidence="3" type="ORF">UFOPK3164_00528</name>
    <name evidence="4" type="ORF">UFOPK3427_00839</name>
    <name evidence="5" type="ORF">UFOPK4112_00822</name>
</gene>
<sequence>MTVGKVRNPWAVIIFSIITLGIYWLYWNYATFSEIKKFNDSGIGGGLGLVLAIFLGFLNWFLLPSGIKAMYETQGEEAPVSGIWGLINLIPLIGFIIWTIKVQGAMNNMWKSKS</sequence>
<dbReference type="EMBL" id="CAFABE010000016">
    <property type="protein sequence ID" value="CAB4822685.1"/>
    <property type="molecule type" value="Genomic_DNA"/>
</dbReference>
<evidence type="ECO:0000313" key="5">
    <source>
        <dbReference type="EMBL" id="CAB5019437.1"/>
    </source>
</evidence>
<keyword evidence="1" id="KW-1133">Transmembrane helix</keyword>
<evidence type="ECO:0000313" key="3">
    <source>
        <dbReference type="EMBL" id="CAB4822685.1"/>
    </source>
</evidence>
<name>A0A6J7DM80_9ZZZZ</name>
<evidence type="ECO:0000256" key="1">
    <source>
        <dbReference type="SAM" id="Phobius"/>
    </source>
</evidence>
<keyword evidence="1" id="KW-0812">Transmembrane</keyword>
<reference evidence="4" key="1">
    <citation type="submission" date="2020-05" db="EMBL/GenBank/DDBJ databases">
        <authorList>
            <person name="Chiriac C."/>
            <person name="Salcher M."/>
            <person name="Ghai R."/>
            <person name="Kavagutti S V."/>
        </authorList>
    </citation>
    <scope>NUCLEOTIDE SEQUENCE</scope>
</reference>
<dbReference type="EMBL" id="CAFBLT010000001">
    <property type="protein sequence ID" value="CAB4871671.1"/>
    <property type="molecule type" value="Genomic_DNA"/>
</dbReference>
<dbReference type="EMBL" id="CAFBPM010000006">
    <property type="protein sequence ID" value="CAB5019437.1"/>
    <property type="molecule type" value="Genomic_DNA"/>
</dbReference>
<organism evidence="4">
    <name type="scientific">freshwater metagenome</name>
    <dbReference type="NCBI Taxonomy" id="449393"/>
    <lineage>
        <taxon>unclassified sequences</taxon>
        <taxon>metagenomes</taxon>
        <taxon>ecological metagenomes</taxon>
    </lineage>
</organism>
<feature type="transmembrane region" description="Helical" evidence="1">
    <location>
        <begin position="12"/>
        <end position="30"/>
    </location>
</feature>
<evidence type="ECO:0000259" key="2">
    <source>
        <dbReference type="Pfam" id="PF14018"/>
    </source>
</evidence>